<evidence type="ECO:0000313" key="4">
    <source>
        <dbReference type="EMBL" id="TNV85747.1"/>
    </source>
</evidence>
<feature type="region of interest" description="Disordered" evidence="2">
    <location>
        <begin position="1"/>
        <end position="126"/>
    </location>
</feature>
<dbReference type="InterPro" id="IPR011948">
    <property type="entry name" value="Dullard_phosphatase"/>
</dbReference>
<feature type="region of interest" description="Disordered" evidence="2">
    <location>
        <begin position="575"/>
        <end position="762"/>
    </location>
</feature>
<feature type="compositionally biased region" description="Low complexity" evidence="2">
    <location>
        <begin position="32"/>
        <end position="46"/>
    </location>
</feature>
<gene>
    <name evidence="4" type="ORF">FGO68_gene329</name>
</gene>
<dbReference type="SUPFAM" id="SSF56784">
    <property type="entry name" value="HAD-like"/>
    <property type="match status" value="1"/>
</dbReference>
<dbReference type="Gene3D" id="3.40.50.1000">
    <property type="entry name" value="HAD superfamily/HAD-like"/>
    <property type="match status" value="1"/>
</dbReference>
<feature type="compositionally biased region" description="Polar residues" evidence="2">
    <location>
        <begin position="47"/>
        <end position="64"/>
    </location>
</feature>
<dbReference type="SMART" id="SM00577">
    <property type="entry name" value="CPDc"/>
    <property type="match status" value="1"/>
</dbReference>
<comment type="caution">
    <text evidence="4">The sequence shown here is derived from an EMBL/GenBank/DDBJ whole genome shotgun (WGS) entry which is preliminary data.</text>
</comment>
<feature type="compositionally biased region" description="Polar residues" evidence="2">
    <location>
        <begin position="518"/>
        <end position="535"/>
    </location>
</feature>
<protein>
    <recommendedName>
        <fullName evidence="3">FCP1 homology domain-containing protein</fullName>
    </recommendedName>
</protein>
<evidence type="ECO:0000259" key="3">
    <source>
        <dbReference type="PROSITE" id="PS50969"/>
    </source>
</evidence>
<dbReference type="NCBIfam" id="TIGR02251">
    <property type="entry name" value="HIF-SF_euk"/>
    <property type="match status" value="1"/>
</dbReference>
<evidence type="ECO:0000256" key="2">
    <source>
        <dbReference type="SAM" id="MobiDB-lite"/>
    </source>
</evidence>
<dbReference type="AlphaFoldDB" id="A0A8J8P0M2"/>
<feature type="compositionally biased region" description="Polar residues" evidence="2">
    <location>
        <begin position="888"/>
        <end position="905"/>
    </location>
</feature>
<dbReference type="InterPro" id="IPR023214">
    <property type="entry name" value="HAD_sf"/>
</dbReference>
<organism evidence="4 5">
    <name type="scientific">Halteria grandinella</name>
    <dbReference type="NCBI Taxonomy" id="5974"/>
    <lineage>
        <taxon>Eukaryota</taxon>
        <taxon>Sar</taxon>
        <taxon>Alveolata</taxon>
        <taxon>Ciliophora</taxon>
        <taxon>Intramacronucleata</taxon>
        <taxon>Spirotrichea</taxon>
        <taxon>Stichotrichia</taxon>
        <taxon>Sporadotrichida</taxon>
        <taxon>Halteriidae</taxon>
        <taxon>Halteria</taxon>
    </lineage>
</organism>
<feature type="compositionally biased region" description="Polar residues" evidence="2">
    <location>
        <begin position="670"/>
        <end position="679"/>
    </location>
</feature>
<name>A0A8J8P0M2_HALGN</name>
<feature type="region of interest" description="Disordered" evidence="2">
    <location>
        <begin position="835"/>
        <end position="869"/>
    </location>
</feature>
<feature type="region of interest" description="Disordered" evidence="2">
    <location>
        <begin position="411"/>
        <end position="553"/>
    </location>
</feature>
<feature type="compositionally biased region" description="Polar residues" evidence="2">
    <location>
        <begin position="411"/>
        <end position="455"/>
    </location>
</feature>
<feature type="region of interest" description="Disordered" evidence="2">
    <location>
        <begin position="1040"/>
        <end position="1103"/>
    </location>
</feature>
<feature type="coiled-coil region" evidence="1">
    <location>
        <begin position="946"/>
        <end position="991"/>
    </location>
</feature>
<dbReference type="InterPro" id="IPR004274">
    <property type="entry name" value="FCP1_dom"/>
</dbReference>
<feature type="compositionally biased region" description="Polar residues" evidence="2">
    <location>
        <begin position="501"/>
        <end position="510"/>
    </location>
</feature>
<feature type="domain" description="FCP1 homology" evidence="3">
    <location>
        <begin position="209"/>
        <end position="367"/>
    </location>
</feature>
<dbReference type="OrthoDB" id="277011at2759"/>
<dbReference type="PROSITE" id="PS50969">
    <property type="entry name" value="FCP1"/>
    <property type="match status" value="1"/>
</dbReference>
<dbReference type="InterPro" id="IPR036412">
    <property type="entry name" value="HAD-like_sf"/>
</dbReference>
<feature type="compositionally biased region" description="Gly residues" evidence="2">
    <location>
        <begin position="1091"/>
        <end position="1103"/>
    </location>
</feature>
<feature type="region of interest" description="Disordered" evidence="2">
    <location>
        <begin position="147"/>
        <end position="183"/>
    </location>
</feature>
<dbReference type="Pfam" id="PF03031">
    <property type="entry name" value="NIF"/>
    <property type="match status" value="1"/>
</dbReference>
<feature type="compositionally biased region" description="Polar residues" evidence="2">
    <location>
        <begin position="687"/>
        <end position="710"/>
    </location>
</feature>
<keyword evidence="1" id="KW-0175">Coiled coil</keyword>
<feature type="compositionally biased region" description="Polar residues" evidence="2">
    <location>
        <begin position="720"/>
        <end position="731"/>
    </location>
</feature>
<evidence type="ECO:0000313" key="5">
    <source>
        <dbReference type="Proteomes" id="UP000785679"/>
    </source>
</evidence>
<feature type="compositionally biased region" description="Polar residues" evidence="2">
    <location>
        <begin position="1"/>
        <end position="10"/>
    </location>
</feature>
<dbReference type="FunFam" id="3.40.50.1000:FF:000093">
    <property type="entry name" value="NLI interacting factor-like phosphatase family protein"/>
    <property type="match status" value="1"/>
</dbReference>
<dbReference type="EMBL" id="RRYP01001576">
    <property type="protein sequence ID" value="TNV85747.1"/>
    <property type="molecule type" value="Genomic_DNA"/>
</dbReference>
<feature type="region of interest" description="Disordered" evidence="2">
    <location>
        <begin position="999"/>
        <end position="1024"/>
    </location>
</feature>
<accession>A0A8J8P0M2</accession>
<feature type="compositionally biased region" description="Low complexity" evidence="2">
    <location>
        <begin position="147"/>
        <end position="164"/>
    </location>
</feature>
<sequence length="1167" mass="127058">MKMFQQRTNEQQSQQPPPSSHGGDRQAYHKNAQGSQQYPQQSAKQQLMMQISNQNRAHSLQPGNPQLKVIGGGGGSGPVSPSSGGLAGQQRIQLANDVAAAQGHQTSGSTVRRPGQQMPTGKSMTVAASPDEDIEAKLKSMLTQVAQGQDPPKPAQQQAHPHTAYSAQNSPINIQNGSNATQTAGRKQDFFTQPRFGRNQGFLGPQPDHCRGKKTLILDLDETLVHSQFKQVKKPDYVIPVDIEGRICNIFVLKRPGTDHFLRTLAQYYELVIYTASLSKYADPLMDMMDPQSFCTARLFREHCTYMNNVFVKDLSLVGRHLKDSIIIDNSPTSYMLQPECALPILSWYDDPRDNALIELIPLLIQLSKVEDVREAIPRFVRSHNNTVDFGAAFNVCQQLIAIRSANAHTGNQRQHALQQNEQESSGSQLNPNNSAQLDNENTEDSSAQTASESPSKAIRAKHIPSQGGSPPDNKRNQQQNFIRPQNNPKHGNIHQKNHSMDPQNNTGSSPAPLINPWLSNNNATADQQPSSGNISKLKVQRQPSDAGNSGGAPAVTNITNIIYNFNLTPSQQLQQIREQQQKEEAANGGGSPSQNRSPSIRQRPHTTKQASLAMASNESTDGEKSTGAQQIPATRVPSGMRVGQDNKGKMVTTIDISNGKKEEMYEKMNNAQTIGSQKHSNRKRPQTGSLNARIPSNGSKDGSQQQNPQLKPMVIGGIDSSNNKRSNSGVTGHLHHQSQQQQRSSSNKFNPSATTGGLMLPSGFVSQTPKINPLQTGKQFYQNNKFLPANANEYLQYDLSNQLANTQALQQQQQNRGGGGKTKQHVAQLLSSTAPLNLGNNKPPANTQSQVQQMHMRSSSNNSYQRGMPSSQNVLVLAAGGQEGSSLVGSGMSAKNQRNNTGIINPTPKGGNQAMLMMRTEALAHHHISQQQQDLQQHAMQEKYGAQLNRNLEDTQNLAKTLKNTKAHIYDKLRNSYQNANQLMQRASDEAAIYSPKGHHLAHQQHSMPYPAPPSNGRVSNQNRFGVFNATDKLNSTQGTNGGLFLNFGQTASPSSNTNNPSQRYNSHNKGGSTKHSSSTSYRQSLNARGGPGQASGGMIGGGSGFSNNIAASKQQSRTGFEFTQKFEKNELSALLQSANNNNNKGNGLPPPRGGSKGFAPLTIHD</sequence>
<dbReference type="GO" id="GO:0016791">
    <property type="term" value="F:phosphatase activity"/>
    <property type="evidence" value="ECO:0007669"/>
    <property type="project" value="InterPro"/>
</dbReference>
<evidence type="ECO:0000256" key="1">
    <source>
        <dbReference type="SAM" id="Coils"/>
    </source>
</evidence>
<feature type="compositionally biased region" description="Low complexity" evidence="2">
    <location>
        <begin position="1054"/>
        <end position="1082"/>
    </location>
</feature>
<feature type="region of interest" description="Disordered" evidence="2">
    <location>
        <begin position="1139"/>
        <end position="1167"/>
    </location>
</feature>
<proteinExistence type="predicted"/>
<dbReference type="InterPro" id="IPR050365">
    <property type="entry name" value="TIM50"/>
</dbReference>
<feature type="compositionally biased region" description="Polar residues" evidence="2">
    <location>
        <begin position="165"/>
        <end position="183"/>
    </location>
</feature>
<dbReference type="CDD" id="cd07521">
    <property type="entry name" value="HAD_FCP1-like"/>
    <property type="match status" value="1"/>
</dbReference>
<feature type="compositionally biased region" description="Polar residues" evidence="2">
    <location>
        <begin position="608"/>
        <end position="620"/>
    </location>
</feature>
<feature type="region of interest" description="Disordered" evidence="2">
    <location>
        <begin position="888"/>
        <end position="909"/>
    </location>
</feature>
<dbReference type="Proteomes" id="UP000785679">
    <property type="component" value="Unassembled WGS sequence"/>
</dbReference>
<feature type="compositionally biased region" description="Low complexity" evidence="2">
    <location>
        <begin position="738"/>
        <end position="747"/>
    </location>
</feature>
<keyword evidence="5" id="KW-1185">Reference proteome</keyword>
<reference evidence="4" key="1">
    <citation type="submission" date="2019-06" db="EMBL/GenBank/DDBJ databases">
        <authorList>
            <person name="Zheng W."/>
        </authorList>
    </citation>
    <scope>NUCLEOTIDE SEQUENCE</scope>
    <source>
        <strain evidence="4">QDHG01</strain>
    </source>
</reference>
<feature type="compositionally biased region" description="Polar residues" evidence="2">
    <location>
        <begin position="477"/>
        <end position="490"/>
    </location>
</feature>
<dbReference type="PANTHER" id="PTHR12210">
    <property type="entry name" value="DULLARD PROTEIN PHOSPHATASE"/>
    <property type="match status" value="1"/>
</dbReference>